<accession>A0A545VF77</accession>
<protein>
    <submittedName>
        <fullName evidence="1">Uncharacterized protein</fullName>
    </submittedName>
</protein>
<dbReference type="EMBL" id="SPUK01000001">
    <property type="protein sequence ID" value="TQW00372.1"/>
    <property type="molecule type" value="Genomic_DNA"/>
</dbReference>
<dbReference type="AlphaFoldDB" id="A0A545VF77"/>
<sequence>MGKQEQGLQVATVHDNERLTGQGILLARLCAWQGDEVGEEVASIGRMVVGMFDPVGGLSNGEMGEAG</sequence>
<name>A0A545VF77_9HYPO</name>
<keyword evidence="2" id="KW-1185">Reference proteome</keyword>
<evidence type="ECO:0000313" key="2">
    <source>
        <dbReference type="Proteomes" id="UP000315783"/>
    </source>
</evidence>
<proteinExistence type="predicted"/>
<evidence type="ECO:0000313" key="1">
    <source>
        <dbReference type="EMBL" id="TQW00372.1"/>
    </source>
</evidence>
<reference evidence="1 2" key="1">
    <citation type="journal article" date="2019" name="Appl. Microbiol. Biotechnol.">
        <title>Genome sequence of Isaria javanica and comparative genome analysis insights into family S53 peptidase evolution in fungal entomopathogens.</title>
        <authorList>
            <person name="Lin R."/>
            <person name="Zhang X."/>
            <person name="Xin B."/>
            <person name="Zou M."/>
            <person name="Gao Y."/>
            <person name="Qin F."/>
            <person name="Hu Q."/>
            <person name="Xie B."/>
            <person name="Cheng X."/>
        </authorList>
    </citation>
    <scope>NUCLEOTIDE SEQUENCE [LARGE SCALE GENOMIC DNA]</scope>
    <source>
        <strain evidence="1 2">IJ1G</strain>
    </source>
</reference>
<comment type="caution">
    <text evidence="1">The sequence shown here is derived from an EMBL/GenBank/DDBJ whole genome shotgun (WGS) entry which is preliminary data.</text>
</comment>
<organism evidence="1 2">
    <name type="scientific">Cordyceps javanica</name>
    <dbReference type="NCBI Taxonomy" id="43265"/>
    <lineage>
        <taxon>Eukaryota</taxon>
        <taxon>Fungi</taxon>
        <taxon>Dikarya</taxon>
        <taxon>Ascomycota</taxon>
        <taxon>Pezizomycotina</taxon>
        <taxon>Sordariomycetes</taxon>
        <taxon>Hypocreomycetidae</taxon>
        <taxon>Hypocreales</taxon>
        <taxon>Cordycipitaceae</taxon>
        <taxon>Cordyceps</taxon>
    </lineage>
</organism>
<gene>
    <name evidence="1" type="ORF">IF1G_00303</name>
</gene>
<dbReference type="Proteomes" id="UP000315783">
    <property type="component" value="Unassembled WGS sequence"/>
</dbReference>